<dbReference type="AlphaFoldDB" id="W2SQ51"/>
<dbReference type="EMBL" id="KI667482">
    <property type="protein sequence ID" value="ETN71653.1"/>
    <property type="molecule type" value="Genomic_DNA"/>
</dbReference>
<evidence type="ECO:0000313" key="3">
    <source>
        <dbReference type="Proteomes" id="UP000053676"/>
    </source>
</evidence>
<organism evidence="2 3">
    <name type="scientific">Necator americanus</name>
    <name type="common">Human hookworm</name>
    <dbReference type="NCBI Taxonomy" id="51031"/>
    <lineage>
        <taxon>Eukaryota</taxon>
        <taxon>Metazoa</taxon>
        <taxon>Ecdysozoa</taxon>
        <taxon>Nematoda</taxon>
        <taxon>Chromadorea</taxon>
        <taxon>Rhabditida</taxon>
        <taxon>Rhabditina</taxon>
        <taxon>Rhabditomorpha</taxon>
        <taxon>Strongyloidea</taxon>
        <taxon>Ancylostomatidae</taxon>
        <taxon>Bunostominae</taxon>
        <taxon>Necator</taxon>
    </lineage>
</organism>
<accession>W2SQ51</accession>
<feature type="region of interest" description="Disordered" evidence="1">
    <location>
        <begin position="90"/>
        <end position="111"/>
    </location>
</feature>
<reference evidence="3" key="1">
    <citation type="journal article" date="2014" name="Nat. Genet.">
        <title>Genome of the human hookworm Necator americanus.</title>
        <authorList>
            <person name="Tang Y.T."/>
            <person name="Gao X."/>
            <person name="Rosa B.A."/>
            <person name="Abubucker S."/>
            <person name="Hallsworth-Pepin K."/>
            <person name="Martin J."/>
            <person name="Tyagi R."/>
            <person name="Heizer E."/>
            <person name="Zhang X."/>
            <person name="Bhonagiri-Palsikar V."/>
            <person name="Minx P."/>
            <person name="Warren W.C."/>
            <person name="Wang Q."/>
            <person name="Zhan B."/>
            <person name="Hotez P.J."/>
            <person name="Sternberg P.W."/>
            <person name="Dougall A."/>
            <person name="Gaze S.T."/>
            <person name="Mulvenna J."/>
            <person name="Sotillo J."/>
            <person name="Ranganathan S."/>
            <person name="Rabelo E.M."/>
            <person name="Wilson R.K."/>
            <person name="Felgner P.L."/>
            <person name="Bethony J."/>
            <person name="Hawdon J.M."/>
            <person name="Gasser R.B."/>
            <person name="Loukas A."/>
            <person name="Mitreva M."/>
        </authorList>
    </citation>
    <scope>NUCLEOTIDE SEQUENCE [LARGE SCALE GENOMIC DNA]</scope>
</reference>
<dbReference type="OrthoDB" id="5868588at2759"/>
<sequence>MSTKSPATLKRGKIEGEFEGVRGPLTTLDASGYAFPVRDEKLLADGEDRLSSPRRISHPADGMTSLSTSYTAAIAANSNSGRHERYAAHIPVNKSDSSGRQSTVSQDSQHSNVGDISLIRAELKLFLPAECG</sequence>
<keyword evidence="3" id="KW-1185">Reference proteome</keyword>
<proteinExistence type="predicted"/>
<protein>
    <submittedName>
        <fullName evidence="2">Uncharacterized protein</fullName>
    </submittedName>
</protein>
<evidence type="ECO:0000313" key="2">
    <source>
        <dbReference type="EMBL" id="ETN71653.1"/>
    </source>
</evidence>
<dbReference type="KEGG" id="nai:NECAME_14142"/>
<gene>
    <name evidence="2" type="ORF">NECAME_14142</name>
</gene>
<dbReference type="Proteomes" id="UP000053676">
    <property type="component" value="Unassembled WGS sequence"/>
</dbReference>
<feature type="compositionally biased region" description="Polar residues" evidence="1">
    <location>
        <begin position="94"/>
        <end position="111"/>
    </location>
</feature>
<evidence type="ECO:0000256" key="1">
    <source>
        <dbReference type="SAM" id="MobiDB-lite"/>
    </source>
</evidence>
<name>W2SQ51_NECAM</name>